<dbReference type="PANTHER" id="PTHR44942">
    <property type="entry name" value="METHYLTRANSF_11 DOMAIN-CONTAINING PROTEIN"/>
    <property type="match status" value="1"/>
</dbReference>
<gene>
    <name evidence="5" type="ORF">K8352_00010</name>
</gene>
<dbReference type="Gene3D" id="3.40.50.150">
    <property type="entry name" value="Vaccinia Virus protein VP39"/>
    <property type="match status" value="1"/>
</dbReference>
<dbReference type="InterPro" id="IPR051052">
    <property type="entry name" value="Diverse_substrate_MTase"/>
</dbReference>
<comment type="caution">
    <text evidence="5">The sequence shown here is derived from an EMBL/GenBank/DDBJ whole genome shotgun (WGS) entry which is preliminary data.</text>
</comment>
<name>A0AAE3ERN1_9FLAO</name>
<dbReference type="Proteomes" id="UP001200642">
    <property type="component" value="Unassembled WGS sequence"/>
</dbReference>
<reference evidence="5" key="1">
    <citation type="submission" date="2023-02" db="EMBL/GenBank/DDBJ databases">
        <title>Genome of Flavobacteriaceae gen. nov. sp. strain F89.</title>
        <authorList>
            <person name="Wang Y."/>
        </authorList>
    </citation>
    <scope>NUCLEOTIDE SEQUENCE</scope>
    <source>
        <strain evidence="5">F89</strain>
    </source>
</reference>
<dbReference type="CDD" id="cd02440">
    <property type="entry name" value="AdoMet_MTases"/>
    <property type="match status" value="1"/>
</dbReference>
<evidence type="ECO:0000313" key="5">
    <source>
        <dbReference type="EMBL" id="MCG2459123.1"/>
    </source>
</evidence>
<organism evidence="5 6">
    <name type="scientific">Cerina litoralis</name>
    <dbReference type="NCBI Taxonomy" id="2874477"/>
    <lineage>
        <taxon>Bacteria</taxon>
        <taxon>Pseudomonadati</taxon>
        <taxon>Bacteroidota</taxon>
        <taxon>Flavobacteriia</taxon>
        <taxon>Flavobacteriales</taxon>
        <taxon>Flavobacteriaceae</taxon>
        <taxon>Cerina</taxon>
    </lineage>
</organism>
<dbReference type="Pfam" id="PF08241">
    <property type="entry name" value="Methyltransf_11"/>
    <property type="match status" value="1"/>
</dbReference>
<dbReference type="SUPFAM" id="SSF53335">
    <property type="entry name" value="S-adenosyl-L-methionine-dependent methyltransferases"/>
    <property type="match status" value="1"/>
</dbReference>
<evidence type="ECO:0000313" key="6">
    <source>
        <dbReference type="Proteomes" id="UP001200642"/>
    </source>
</evidence>
<protein>
    <submittedName>
        <fullName evidence="5">Class I SAM-dependent methyltransferase</fullName>
    </submittedName>
</protein>
<keyword evidence="2 5" id="KW-0489">Methyltransferase</keyword>
<proteinExistence type="inferred from homology"/>
<evidence type="ECO:0000256" key="3">
    <source>
        <dbReference type="ARBA" id="ARBA00022679"/>
    </source>
</evidence>
<dbReference type="InterPro" id="IPR013216">
    <property type="entry name" value="Methyltransf_11"/>
</dbReference>
<feature type="domain" description="Methyltransferase type 11" evidence="4">
    <location>
        <begin position="56"/>
        <end position="152"/>
    </location>
</feature>
<evidence type="ECO:0000256" key="1">
    <source>
        <dbReference type="ARBA" id="ARBA00008361"/>
    </source>
</evidence>
<evidence type="ECO:0000259" key="4">
    <source>
        <dbReference type="Pfam" id="PF08241"/>
    </source>
</evidence>
<dbReference type="RefSeq" id="WP_317900277.1">
    <property type="nucleotide sequence ID" value="NZ_JAIRBC010000001.1"/>
</dbReference>
<dbReference type="AlphaFoldDB" id="A0AAE3ERN1"/>
<dbReference type="EMBL" id="JAIRBC010000001">
    <property type="protein sequence ID" value="MCG2459123.1"/>
    <property type="molecule type" value="Genomic_DNA"/>
</dbReference>
<evidence type="ECO:0000256" key="2">
    <source>
        <dbReference type="ARBA" id="ARBA00022603"/>
    </source>
</evidence>
<dbReference type="InterPro" id="IPR029063">
    <property type="entry name" value="SAM-dependent_MTases_sf"/>
</dbReference>
<keyword evidence="6" id="KW-1185">Reference proteome</keyword>
<comment type="similarity">
    <text evidence="1">Belongs to the methyltransferase superfamily.</text>
</comment>
<accession>A0AAE3ERN1</accession>
<dbReference type="GO" id="GO:0032259">
    <property type="term" value="P:methylation"/>
    <property type="evidence" value="ECO:0007669"/>
    <property type="project" value="UniProtKB-KW"/>
</dbReference>
<keyword evidence="3" id="KW-0808">Transferase</keyword>
<sequence>MKTVEQRLKDEQEFHNKIFETDKRHNEVGRFYAINKSVHKVYHRFIYNESQNKVYLEYGCGMDKGNRSTRLSKMGAKVHGIDISDYAIDHLAKEAKKENLEIDYQVMNAEDMTFPDNYFDVIYGTGILHHLDLEKAFDSISKKLKKNGTAIFIEPLGHNPLINGFRNRTPDIRTDDEHPLLVPDFKLAKAYFKQVDIEYFYLTTLGVPLLFKKNPPKSLINFSNAIDKGIFTLLPFMRKYAWQVVVKFSNPN</sequence>
<dbReference type="GO" id="GO:0008757">
    <property type="term" value="F:S-adenosylmethionine-dependent methyltransferase activity"/>
    <property type="evidence" value="ECO:0007669"/>
    <property type="project" value="InterPro"/>
</dbReference>
<dbReference type="PANTHER" id="PTHR44942:SF4">
    <property type="entry name" value="METHYLTRANSFERASE TYPE 11 DOMAIN-CONTAINING PROTEIN"/>
    <property type="match status" value="1"/>
</dbReference>